<dbReference type="InterPro" id="IPR005553">
    <property type="entry name" value="CLAG"/>
</dbReference>
<organism evidence="3 4">
    <name type="scientific">Babesia bigemina</name>
    <dbReference type="NCBI Taxonomy" id="5866"/>
    <lineage>
        <taxon>Eukaryota</taxon>
        <taxon>Sar</taxon>
        <taxon>Alveolata</taxon>
        <taxon>Apicomplexa</taxon>
        <taxon>Aconoidasida</taxon>
        <taxon>Piroplasmida</taxon>
        <taxon>Babesiidae</taxon>
        <taxon>Babesia</taxon>
    </lineage>
</organism>
<dbReference type="STRING" id="5866.A0A061D603"/>
<evidence type="ECO:0000256" key="2">
    <source>
        <dbReference type="SAM" id="SignalP"/>
    </source>
</evidence>
<gene>
    <name evidence="3" type="ORF">BBBOND_0206050</name>
</gene>
<feature type="chain" id="PRO_5001600634" evidence="2">
    <location>
        <begin position="27"/>
        <end position="1351"/>
    </location>
</feature>
<evidence type="ECO:0000256" key="1">
    <source>
        <dbReference type="SAM" id="MobiDB-lite"/>
    </source>
</evidence>
<dbReference type="GeneID" id="24563988"/>
<sequence>MTRSMRGCVRLIAAAIYLAIHCDVYAYRDVKGGGIGANGAVSVPVGAADYAKLKFLDAISGTKSEEETKSAEWIETPEGMIAAPKGGDQENNQTEVAPEGDNVQADSLEADLSAQPLRDHAAVGSGENIAVLERSVGIKGFMEPFINSLSTDLRYMLLKQTGTNFLHVYRKYALKLETLEAPVYRKMVKLVEEKADAIGFVDFSEKRRNNLMPEVNQEAMKVAGITSLLQIGTEVAFPKLKKAAKSKKENNVTKVAEVKEQPKTVKEEPKTVNEPQPLPVFEPWRKNTEVLEAMLIKVLFLLGGDKHTLDVSDRLRNMARALGFRKKEESEKKAEKSSTAMNLGMELFAACGNNPFLLGHLATNMLAYTQYKLFFDGDQGRPFYTWLDLVKSGNLDMLDRMCGTIRGPKYKRDSNGAVTVNKNRKRKDDPQLNADGVFLCNLLEVLLVSIDASIDAMGQLLSQYGVPYEHSVGAIANGRRMQAFVCSDPRESAIVVRCDFMSSTLNSSKIFEGKSKYEGEELWQRLQDAFDLFKLLSDVSLDGEIPTTWLRMISDPRKYATVFEYAVKFDNRMFAGKKKSWMSEYKKVEDKFISSNYSGNIDLNTAMSLLKSGGQKAKTGTDDSLKRALLYMSASGIKTWVSGNLEGLQKNFGFSPSVLLAGNLAPYFRQVAQTTSGGLSHIFLYHMLTSPTPAYHFQSDLSSFRGGNLLYNIVESSNMFIPASLKRGIKWLLKGGLAKEFRREKAKHTLLQLLPVELLRKAVGAITFVTHSLADMQINQNAPIWGRGMMSAKQREHKHFVNGGYVNHVDTIIKEWSDEGYTDAIAKKVQHGDDLNKEDLKNADMHHIAHSESLKWDKYLNARILEGYNAFLDMPSMKVLEGKHSLVYEIVKDTRDNLEQNLGDTVFFGRVVPPPVYNNKWKRFLQRASKVKKIVFHRSLQNVEHAVWFGIKLNYKHVVEVVEELNKISNLISSTESYNLQEAFGHIIDDAVAVVANEEFRRPSGTQENFGIPSVNPLYTRMTPDERKVEFQQGMCGQHCGAIWRALLAFTMNTMRSPASIKTFEKSLSQNNTLQDMEKPEFVNSMRFILKGDAMLHMYDSMLPKKMKNELRAIKYGKAFYFANIMKVASNVLGILGYRYTSNMLRIQAPYFGNFVVQWDREREKSRSKAIFAYLSIGTMAAYSVMQCAEITQHAADVGQGPVESCFMLIKPPRMHCLLQPAETIVKTALSIGVQDALSVTVMAVIGPYFFLPMAAYASWQILKHHFKVIHRLDIALSNTFKRMWSKISASSIGKKLTAWFKKRREHRKDIESKGLLAMKNQQPTNEESGAVAVADEMLKSDDYFSYTSFG</sequence>
<dbReference type="VEuPathDB" id="PiroplasmaDB:BBBOND_0206050"/>
<proteinExistence type="predicted"/>
<dbReference type="KEGG" id="bbig:BBBOND_0206050"/>
<keyword evidence="4" id="KW-1185">Reference proteome</keyword>
<dbReference type="OMA" id="MLDEMCD"/>
<protein>
    <submittedName>
        <fullName evidence="3">Membrane protein, putative</fullName>
    </submittedName>
</protein>
<name>A0A061D603_BABBI</name>
<dbReference type="OrthoDB" id="345453at2759"/>
<evidence type="ECO:0000313" key="4">
    <source>
        <dbReference type="Proteomes" id="UP000033188"/>
    </source>
</evidence>
<dbReference type="Proteomes" id="UP000033188">
    <property type="component" value="Chromosome 2"/>
</dbReference>
<dbReference type="RefSeq" id="XP_012767633.1">
    <property type="nucleotide sequence ID" value="XM_012912179.1"/>
</dbReference>
<dbReference type="GO" id="GO:0020035">
    <property type="term" value="P:adhesion of symbiont to microvasculature"/>
    <property type="evidence" value="ECO:0007669"/>
    <property type="project" value="InterPro"/>
</dbReference>
<dbReference type="EMBL" id="LK391708">
    <property type="protein sequence ID" value="CDR95447.1"/>
    <property type="molecule type" value="Genomic_DNA"/>
</dbReference>
<keyword evidence="2" id="KW-0732">Signal</keyword>
<evidence type="ECO:0000313" key="3">
    <source>
        <dbReference type="EMBL" id="CDR95447.1"/>
    </source>
</evidence>
<reference evidence="4" key="1">
    <citation type="submission" date="2014-06" db="EMBL/GenBank/DDBJ databases">
        <authorList>
            <person name="Aslett M."/>
            <person name="De Silva N."/>
        </authorList>
    </citation>
    <scope>NUCLEOTIDE SEQUENCE [LARGE SCALE GENOMIC DNA]</scope>
    <source>
        <strain evidence="4">Bond</strain>
    </source>
</reference>
<feature type="region of interest" description="Disordered" evidence="1">
    <location>
        <begin position="81"/>
        <end position="101"/>
    </location>
</feature>
<accession>A0A061D603</accession>
<feature type="signal peptide" evidence="2">
    <location>
        <begin position="1"/>
        <end position="26"/>
    </location>
</feature>
<dbReference type="Pfam" id="PF03805">
    <property type="entry name" value="CLAG"/>
    <property type="match status" value="1"/>
</dbReference>